<dbReference type="InParanoid" id="G0PL31"/>
<dbReference type="eggNOG" id="KOG0017">
    <property type="taxonomic scope" value="Eukaryota"/>
</dbReference>
<reference evidence="3" key="1">
    <citation type="submission" date="2011-07" db="EMBL/GenBank/DDBJ databases">
        <authorList>
            <consortium name="Caenorhabditis brenneri Sequencing and Analysis Consortium"/>
            <person name="Wilson R.K."/>
        </authorList>
    </citation>
    <scope>NUCLEOTIDE SEQUENCE [LARGE SCALE GENOMIC DNA]</scope>
    <source>
        <strain evidence="3">PB2801</strain>
    </source>
</reference>
<name>G0PL31_CAEBE</name>
<feature type="region of interest" description="Disordered" evidence="1">
    <location>
        <begin position="150"/>
        <end position="176"/>
    </location>
</feature>
<keyword evidence="3" id="KW-1185">Reference proteome</keyword>
<feature type="compositionally biased region" description="Acidic residues" evidence="1">
    <location>
        <begin position="101"/>
        <end position="111"/>
    </location>
</feature>
<dbReference type="HOGENOM" id="CLU_781252_0_0_1"/>
<feature type="region of interest" description="Disordered" evidence="1">
    <location>
        <begin position="78"/>
        <end position="114"/>
    </location>
</feature>
<gene>
    <name evidence="2" type="ORF">CAEBREN_29551</name>
</gene>
<proteinExistence type="predicted"/>
<evidence type="ECO:0000313" key="3">
    <source>
        <dbReference type="Proteomes" id="UP000008068"/>
    </source>
</evidence>
<evidence type="ECO:0000256" key="1">
    <source>
        <dbReference type="SAM" id="MobiDB-lite"/>
    </source>
</evidence>
<dbReference type="EMBL" id="GL380984">
    <property type="protein sequence ID" value="EGT33847.1"/>
    <property type="molecule type" value="Genomic_DNA"/>
</dbReference>
<dbReference type="AlphaFoldDB" id="G0PL31"/>
<feature type="compositionally biased region" description="Basic and acidic residues" evidence="1">
    <location>
        <begin position="78"/>
        <end position="95"/>
    </location>
</feature>
<evidence type="ECO:0000313" key="2">
    <source>
        <dbReference type="EMBL" id="EGT33847.1"/>
    </source>
</evidence>
<organism evidence="3">
    <name type="scientific">Caenorhabditis brenneri</name>
    <name type="common">Nematode worm</name>
    <dbReference type="NCBI Taxonomy" id="135651"/>
    <lineage>
        <taxon>Eukaryota</taxon>
        <taxon>Metazoa</taxon>
        <taxon>Ecdysozoa</taxon>
        <taxon>Nematoda</taxon>
        <taxon>Chromadorea</taxon>
        <taxon>Rhabditida</taxon>
        <taxon>Rhabditina</taxon>
        <taxon>Rhabditomorpha</taxon>
        <taxon>Rhabditoidea</taxon>
        <taxon>Rhabditidae</taxon>
        <taxon>Peloderinae</taxon>
        <taxon>Caenorhabditis</taxon>
    </lineage>
</organism>
<accession>G0PL31</accession>
<sequence>MSKAAICKEDSFFILKEGLRLNDDALESTVKPKMILGADMICKVWRGNMIELPSGLTLLETELGCTTFGRSETERICKNDSTHMEAETTPTKDDIANGQNDADETGEDDESLQSSLQLEPLEYEEIMEDCNDDKSSITGTNLLISETTTKETHQPFKELQTESRHQTGTSFNSKRKDLRQKDNYALKFWKFLNKRMNKNDDIQPKSSLTMPSKLRISDCPGTRNRLKKIPGWARRYGRLENMQDLYEFLYNLSERMSQNKLLYTPQSRATIDNFSLERLIRNQSKNGSNEERRQIPSKAYKEVMDQKIQFIARPGREPALAMQRAHWNKETKTLCNKVEIETNDVEGNNTREIYQ</sequence>
<feature type="compositionally biased region" description="Basic and acidic residues" evidence="1">
    <location>
        <begin position="150"/>
        <end position="165"/>
    </location>
</feature>
<evidence type="ECO:0008006" key="4">
    <source>
        <dbReference type="Google" id="ProtNLM"/>
    </source>
</evidence>
<protein>
    <recommendedName>
        <fullName evidence="4">Peptidase aspartic putative domain-containing protein</fullName>
    </recommendedName>
</protein>
<dbReference type="STRING" id="135651.G0PL31"/>
<dbReference type="Proteomes" id="UP000008068">
    <property type="component" value="Unassembled WGS sequence"/>
</dbReference>